<organism evidence="3 4">
    <name type="scientific">Cristinia sonorae</name>
    <dbReference type="NCBI Taxonomy" id="1940300"/>
    <lineage>
        <taxon>Eukaryota</taxon>
        <taxon>Fungi</taxon>
        <taxon>Dikarya</taxon>
        <taxon>Basidiomycota</taxon>
        <taxon>Agaricomycotina</taxon>
        <taxon>Agaricomycetes</taxon>
        <taxon>Agaricomycetidae</taxon>
        <taxon>Agaricales</taxon>
        <taxon>Pleurotineae</taxon>
        <taxon>Stephanosporaceae</taxon>
        <taxon>Cristinia</taxon>
    </lineage>
</organism>
<dbReference type="AlphaFoldDB" id="A0A8K0UF62"/>
<dbReference type="PANTHER" id="PTHR28190">
    <property type="entry name" value="NUCLEAR MIGRATION PROTEIN NUM1"/>
    <property type="match status" value="1"/>
</dbReference>
<comment type="caution">
    <text evidence="3">The sequence shown here is derived from an EMBL/GenBank/DDBJ whole genome shotgun (WGS) entry which is preliminary data.</text>
</comment>
<protein>
    <submittedName>
        <fullName evidence="3">Uncharacterized protein</fullName>
    </submittedName>
</protein>
<dbReference type="GO" id="GO:0005938">
    <property type="term" value="C:cell cortex"/>
    <property type="evidence" value="ECO:0007669"/>
    <property type="project" value="TreeGrafter"/>
</dbReference>
<dbReference type="GO" id="GO:0000226">
    <property type="term" value="P:microtubule cytoskeleton organization"/>
    <property type="evidence" value="ECO:0007669"/>
    <property type="project" value="TreeGrafter"/>
</dbReference>
<gene>
    <name evidence="3" type="ORF">BXZ70DRAFT_900416</name>
</gene>
<dbReference type="OrthoDB" id="2149224at2759"/>
<dbReference type="Proteomes" id="UP000813824">
    <property type="component" value="Unassembled WGS sequence"/>
</dbReference>
<dbReference type="PANTHER" id="PTHR28190:SF1">
    <property type="entry name" value="NUCLEAR MIGRATION PROTEIN NUM1"/>
    <property type="match status" value="1"/>
</dbReference>
<dbReference type="GO" id="GO:0015631">
    <property type="term" value="F:tubulin binding"/>
    <property type="evidence" value="ECO:0007669"/>
    <property type="project" value="TreeGrafter"/>
</dbReference>
<keyword evidence="1" id="KW-0175">Coiled coil</keyword>
<dbReference type="Gene3D" id="1.10.287.1490">
    <property type="match status" value="1"/>
</dbReference>
<evidence type="ECO:0000313" key="4">
    <source>
        <dbReference type="Proteomes" id="UP000813824"/>
    </source>
</evidence>
<keyword evidence="4" id="KW-1185">Reference proteome</keyword>
<reference evidence="3" key="1">
    <citation type="journal article" date="2021" name="New Phytol.">
        <title>Evolutionary innovations through gain and loss of genes in the ectomycorrhizal Boletales.</title>
        <authorList>
            <person name="Wu G."/>
            <person name="Miyauchi S."/>
            <person name="Morin E."/>
            <person name="Kuo A."/>
            <person name="Drula E."/>
            <person name="Varga T."/>
            <person name="Kohler A."/>
            <person name="Feng B."/>
            <person name="Cao Y."/>
            <person name="Lipzen A."/>
            <person name="Daum C."/>
            <person name="Hundley H."/>
            <person name="Pangilinan J."/>
            <person name="Johnson J."/>
            <person name="Barry K."/>
            <person name="LaButti K."/>
            <person name="Ng V."/>
            <person name="Ahrendt S."/>
            <person name="Min B."/>
            <person name="Choi I.G."/>
            <person name="Park H."/>
            <person name="Plett J.M."/>
            <person name="Magnuson J."/>
            <person name="Spatafora J.W."/>
            <person name="Nagy L.G."/>
            <person name="Henrissat B."/>
            <person name="Grigoriev I.V."/>
            <person name="Yang Z.L."/>
            <person name="Xu J."/>
            <person name="Martin F.M."/>
        </authorList>
    </citation>
    <scope>NUCLEOTIDE SEQUENCE</scope>
    <source>
        <strain evidence="3">KKN 215</strain>
    </source>
</reference>
<evidence type="ECO:0000256" key="1">
    <source>
        <dbReference type="SAM" id="Coils"/>
    </source>
</evidence>
<dbReference type="InterPro" id="IPR053005">
    <property type="entry name" value="Nuclear_Pos-Cytoskel_Interact"/>
</dbReference>
<dbReference type="GO" id="GO:0005739">
    <property type="term" value="C:mitochondrion"/>
    <property type="evidence" value="ECO:0007669"/>
    <property type="project" value="TreeGrafter"/>
</dbReference>
<evidence type="ECO:0000256" key="2">
    <source>
        <dbReference type="SAM" id="MobiDB-lite"/>
    </source>
</evidence>
<dbReference type="EMBL" id="JAEVFJ010000046">
    <property type="protein sequence ID" value="KAH8084309.1"/>
    <property type="molecule type" value="Genomic_DNA"/>
</dbReference>
<feature type="region of interest" description="Disordered" evidence="2">
    <location>
        <begin position="1"/>
        <end position="20"/>
    </location>
</feature>
<feature type="coiled-coil region" evidence="1">
    <location>
        <begin position="189"/>
        <end position="238"/>
    </location>
</feature>
<evidence type="ECO:0000313" key="3">
    <source>
        <dbReference type="EMBL" id="KAH8084309.1"/>
    </source>
</evidence>
<proteinExistence type="predicted"/>
<sequence length="262" mass="29457">MSSLQAKNIPATSRRAKNAAHRANDVEFAFEIGSGLLTEVRRLQTMLGERDETIEDLKGEIRNSNTTMEALRETVLSLEQSTDKYKEENWSLEITIQDLRTQLSDQQATSQKLESEQKRLIKALDTTRESVALREETDAAVAILRDVFNVSTADLPSNPSLGRVADFAAKAHRELVARQEEDSRHATSLQKHNIALEGALDALKKAQEELVAKYEAEVSLAKKDVAALQREKATLRRSLGVIRMEMEKLDSQLEESDLKRIE</sequence>
<accession>A0A8K0UF62</accession>
<name>A0A8K0UF62_9AGAR</name>
<feature type="coiled-coil region" evidence="1">
    <location>
        <begin position="54"/>
        <end position="116"/>
    </location>
</feature>